<sequence>MSVPEALAGTVYEAAVGRSDGHCECDLDEPGNCGLADADKPRWHKTGKLCRERGEHRAPLLVAPVDPEIGDRDAIGLPVEQVMVLCRACYGRRRKRTADQRAARNQAALLDDANALFPSDLLGPTGSTASDQQRDAA</sequence>
<name>A0ABQ3CHF6_9ACTN</name>
<protein>
    <recommendedName>
        <fullName evidence="3">HNH endonuclease</fullName>
    </recommendedName>
</protein>
<dbReference type="EMBL" id="BMUW01000033">
    <property type="protein sequence ID" value="GGZ83504.1"/>
    <property type="molecule type" value="Genomic_DNA"/>
</dbReference>
<evidence type="ECO:0000313" key="2">
    <source>
        <dbReference type="Proteomes" id="UP000624183"/>
    </source>
</evidence>
<reference evidence="2" key="1">
    <citation type="journal article" date="2019" name="Int. J. Syst. Evol. Microbiol.">
        <title>The Global Catalogue of Microorganisms (GCM) 10K type strain sequencing project: providing services to taxonomists for standard genome sequencing and annotation.</title>
        <authorList>
            <consortium name="The Broad Institute Genomics Platform"/>
            <consortium name="The Broad Institute Genome Sequencing Center for Infectious Disease"/>
            <person name="Wu L."/>
            <person name="Ma J."/>
        </authorList>
    </citation>
    <scope>NUCLEOTIDE SEQUENCE [LARGE SCALE GENOMIC DNA]</scope>
    <source>
        <strain evidence="2">JCM 4602</strain>
    </source>
</reference>
<evidence type="ECO:0008006" key="3">
    <source>
        <dbReference type="Google" id="ProtNLM"/>
    </source>
</evidence>
<keyword evidence="2" id="KW-1185">Reference proteome</keyword>
<evidence type="ECO:0000313" key="1">
    <source>
        <dbReference type="EMBL" id="GGZ83504.1"/>
    </source>
</evidence>
<accession>A0ABQ3CHF6</accession>
<organism evidence="1 2">
    <name type="scientific">Streptomyces rubiginosohelvolus</name>
    <dbReference type="NCBI Taxonomy" id="67362"/>
    <lineage>
        <taxon>Bacteria</taxon>
        <taxon>Bacillati</taxon>
        <taxon>Actinomycetota</taxon>
        <taxon>Actinomycetes</taxon>
        <taxon>Kitasatosporales</taxon>
        <taxon>Streptomycetaceae</taxon>
        <taxon>Streptomyces</taxon>
    </lineage>
</organism>
<proteinExistence type="predicted"/>
<gene>
    <name evidence="1" type="ORF">GCM10010328_67250</name>
</gene>
<dbReference type="Proteomes" id="UP000624183">
    <property type="component" value="Unassembled WGS sequence"/>
</dbReference>
<comment type="caution">
    <text evidence="1">The sequence shown here is derived from an EMBL/GenBank/DDBJ whole genome shotgun (WGS) entry which is preliminary data.</text>
</comment>